<feature type="chain" id="PRO_5016380718" evidence="7">
    <location>
        <begin position="22"/>
        <end position="268"/>
    </location>
</feature>
<dbReference type="InterPro" id="IPR001915">
    <property type="entry name" value="Peptidase_M48"/>
</dbReference>
<evidence type="ECO:0000313" key="9">
    <source>
        <dbReference type="EMBL" id="PWJ38627.1"/>
    </source>
</evidence>
<dbReference type="PANTHER" id="PTHR22726">
    <property type="entry name" value="METALLOENDOPEPTIDASE OMA1"/>
    <property type="match status" value="1"/>
</dbReference>
<dbReference type="EMBL" id="QGDO01000007">
    <property type="protein sequence ID" value="PWJ38627.1"/>
    <property type="molecule type" value="Genomic_DNA"/>
</dbReference>
<dbReference type="Gene3D" id="3.30.2010.10">
    <property type="entry name" value="Metalloproteases ('zincins'), catalytic domain"/>
    <property type="match status" value="1"/>
</dbReference>
<dbReference type="GO" id="GO:0016020">
    <property type="term" value="C:membrane"/>
    <property type="evidence" value="ECO:0007669"/>
    <property type="project" value="TreeGrafter"/>
</dbReference>
<proteinExistence type="inferred from homology"/>
<name>A0A315Z5S5_SEDFL</name>
<dbReference type="InterPro" id="IPR051156">
    <property type="entry name" value="Mito/Outer_Membr_Metalloprot"/>
</dbReference>
<evidence type="ECO:0000256" key="1">
    <source>
        <dbReference type="ARBA" id="ARBA00022670"/>
    </source>
</evidence>
<evidence type="ECO:0000256" key="6">
    <source>
        <dbReference type="RuleBase" id="RU003983"/>
    </source>
</evidence>
<keyword evidence="7" id="KW-0732">Signal</keyword>
<dbReference type="OrthoDB" id="9810445at2"/>
<dbReference type="AlphaFoldDB" id="A0A315Z5S5"/>
<accession>A0A315Z5S5</accession>
<keyword evidence="2" id="KW-0479">Metal-binding</keyword>
<dbReference type="GO" id="GO:0046872">
    <property type="term" value="F:metal ion binding"/>
    <property type="evidence" value="ECO:0007669"/>
    <property type="project" value="UniProtKB-KW"/>
</dbReference>
<evidence type="ECO:0000313" key="10">
    <source>
        <dbReference type="Proteomes" id="UP000245535"/>
    </source>
</evidence>
<feature type="domain" description="Peptidase M48" evidence="8">
    <location>
        <begin position="67"/>
        <end position="243"/>
    </location>
</feature>
<dbReference type="PROSITE" id="PS51257">
    <property type="entry name" value="PROKAR_LIPOPROTEIN"/>
    <property type="match status" value="1"/>
</dbReference>
<evidence type="ECO:0000256" key="7">
    <source>
        <dbReference type="SAM" id="SignalP"/>
    </source>
</evidence>
<evidence type="ECO:0000259" key="8">
    <source>
        <dbReference type="Pfam" id="PF01435"/>
    </source>
</evidence>
<keyword evidence="5 6" id="KW-0482">Metalloprotease</keyword>
<comment type="similarity">
    <text evidence="6">Belongs to the peptidase M48 family.</text>
</comment>
<organism evidence="9 10">
    <name type="scientific">Sediminitomix flava</name>
    <dbReference type="NCBI Taxonomy" id="379075"/>
    <lineage>
        <taxon>Bacteria</taxon>
        <taxon>Pseudomonadati</taxon>
        <taxon>Bacteroidota</taxon>
        <taxon>Cytophagia</taxon>
        <taxon>Cytophagales</taxon>
        <taxon>Flammeovirgaceae</taxon>
        <taxon>Sediminitomix</taxon>
    </lineage>
</organism>
<dbReference type="PANTHER" id="PTHR22726:SF1">
    <property type="entry name" value="METALLOENDOPEPTIDASE OMA1, MITOCHONDRIAL"/>
    <property type="match status" value="1"/>
</dbReference>
<evidence type="ECO:0000256" key="5">
    <source>
        <dbReference type="ARBA" id="ARBA00023049"/>
    </source>
</evidence>
<feature type="signal peptide" evidence="7">
    <location>
        <begin position="1"/>
        <end position="21"/>
    </location>
</feature>
<reference evidence="9 10" key="1">
    <citation type="submission" date="2018-03" db="EMBL/GenBank/DDBJ databases">
        <title>Genomic Encyclopedia of Archaeal and Bacterial Type Strains, Phase II (KMG-II): from individual species to whole genera.</title>
        <authorList>
            <person name="Goeker M."/>
        </authorList>
    </citation>
    <scope>NUCLEOTIDE SEQUENCE [LARGE SCALE GENOMIC DNA]</scope>
    <source>
        <strain evidence="9 10">DSM 28229</strain>
    </source>
</reference>
<keyword evidence="1 6" id="KW-0645">Protease</keyword>
<keyword evidence="3 6" id="KW-0378">Hydrolase</keyword>
<comment type="caution">
    <text evidence="9">The sequence shown here is derived from an EMBL/GenBank/DDBJ whole genome shotgun (WGS) entry which is preliminary data.</text>
</comment>
<dbReference type="GO" id="GO:0051603">
    <property type="term" value="P:proteolysis involved in protein catabolic process"/>
    <property type="evidence" value="ECO:0007669"/>
    <property type="project" value="TreeGrafter"/>
</dbReference>
<dbReference type="Pfam" id="PF01435">
    <property type="entry name" value="Peptidase_M48"/>
    <property type="match status" value="1"/>
</dbReference>
<evidence type="ECO:0000256" key="3">
    <source>
        <dbReference type="ARBA" id="ARBA00022801"/>
    </source>
</evidence>
<evidence type="ECO:0000256" key="2">
    <source>
        <dbReference type="ARBA" id="ARBA00022723"/>
    </source>
</evidence>
<keyword evidence="4 6" id="KW-0862">Zinc</keyword>
<dbReference type="Proteomes" id="UP000245535">
    <property type="component" value="Unassembled WGS sequence"/>
</dbReference>
<sequence length="268" mass="29856">MLKHFSKILSFILIMSFTASCGEDGVFLFSIEDDVALGAQVNDQILSDPQTYPVLSEDDYPDAYNYLRGILDDILASPEIKYKDTFAYDQIKIIDNDVLNAFATPGGYIYVHKGLIQYLDHEDHLAGVIGHEIAHAEKRHSSKAMQRQYGISILLEILLGNSADYQQQLAQIATSLVTLKFGRDQEAQSDEFSVKYLKSTSYDCGGAAGFFEKMESDPNFESSTPAFLSTHPSNDSRISDIRSQADAQGCERTEGGITTYQQFKNMLP</sequence>
<dbReference type="GO" id="GO:0004222">
    <property type="term" value="F:metalloendopeptidase activity"/>
    <property type="evidence" value="ECO:0007669"/>
    <property type="project" value="InterPro"/>
</dbReference>
<dbReference type="RefSeq" id="WP_109621872.1">
    <property type="nucleotide sequence ID" value="NZ_QGDO01000007.1"/>
</dbReference>
<keyword evidence="10" id="KW-1185">Reference proteome</keyword>
<comment type="cofactor">
    <cofactor evidence="6">
        <name>Zn(2+)</name>
        <dbReference type="ChEBI" id="CHEBI:29105"/>
    </cofactor>
    <text evidence="6">Binds 1 zinc ion per subunit.</text>
</comment>
<evidence type="ECO:0000256" key="4">
    <source>
        <dbReference type="ARBA" id="ARBA00022833"/>
    </source>
</evidence>
<protein>
    <submittedName>
        <fullName evidence="9">Peptidase M48-like protein</fullName>
    </submittedName>
</protein>
<gene>
    <name evidence="9" type="ORF">BC781_107217</name>
</gene>